<organism evidence="2">
    <name type="scientific">Alsobacter sp. KACC 23698</name>
    <dbReference type="NCBI Taxonomy" id="3149229"/>
    <lineage>
        <taxon>Bacteria</taxon>
        <taxon>Pseudomonadati</taxon>
        <taxon>Pseudomonadota</taxon>
        <taxon>Alphaproteobacteria</taxon>
        <taxon>Hyphomicrobiales</taxon>
        <taxon>Alsobacteraceae</taxon>
        <taxon>Alsobacter</taxon>
    </lineage>
</organism>
<evidence type="ECO:0000313" key="2">
    <source>
        <dbReference type="EMBL" id="XBO40802.1"/>
    </source>
</evidence>
<proteinExistence type="predicted"/>
<feature type="region of interest" description="Disordered" evidence="1">
    <location>
        <begin position="1"/>
        <end position="20"/>
    </location>
</feature>
<evidence type="ECO:0000256" key="1">
    <source>
        <dbReference type="SAM" id="MobiDB-lite"/>
    </source>
</evidence>
<feature type="compositionally biased region" description="Basic and acidic residues" evidence="1">
    <location>
        <begin position="1"/>
        <end position="12"/>
    </location>
</feature>
<dbReference type="AlphaFoldDB" id="A0AAU7JK49"/>
<sequence length="69" mass="7021">MDLGHLAERGGEQPHAMEGQHVLQIGGVGQPAAEPVHGLADDDVEAALSGVGGELLKARSEAARAAQRS</sequence>
<dbReference type="EMBL" id="CP157484">
    <property type="protein sequence ID" value="XBO40802.1"/>
    <property type="molecule type" value="Genomic_DNA"/>
</dbReference>
<protein>
    <submittedName>
        <fullName evidence="2">Uncharacterized protein</fullName>
    </submittedName>
</protein>
<accession>A0AAU7JK49</accession>
<name>A0AAU7JK49_9HYPH</name>
<gene>
    <name evidence="2" type="ORF">ABEG18_08610</name>
</gene>
<reference evidence="2" key="1">
    <citation type="submission" date="2024-05" db="EMBL/GenBank/DDBJ databases">
        <authorList>
            <person name="Kim S."/>
            <person name="Heo J."/>
            <person name="Choi H."/>
            <person name="Choi Y."/>
            <person name="Kwon S.-W."/>
            <person name="Kim Y."/>
        </authorList>
    </citation>
    <scope>NUCLEOTIDE SEQUENCE</scope>
    <source>
        <strain evidence="2">KACC 23698</strain>
    </source>
</reference>